<sequence>MSSGENGCEPTYEELKLGKRYTNPCGE</sequence>
<accession>A0A0U9HR55</accession>
<proteinExistence type="predicted"/>
<organism evidence="1 2">
    <name type="scientific">Thermodesulfovibrio aggregans</name>
    <dbReference type="NCBI Taxonomy" id="86166"/>
    <lineage>
        <taxon>Bacteria</taxon>
        <taxon>Pseudomonadati</taxon>
        <taxon>Nitrospirota</taxon>
        <taxon>Thermodesulfovibrionia</taxon>
        <taxon>Thermodesulfovibrionales</taxon>
        <taxon>Thermodesulfovibrionaceae</taxon>
        <taxon>Thermodesulfovibrio</taxon>
    </lineage>
</organism>
<comment type="caution">
    <text evidence="1">The sequence shown here is derived from an EMBL/GenBank/DDBJ whole genome shotgun (WGS) entry which is preliminary data.</text>
</comment>
<dbReference type="EMBL" id="BCNO01000002">
    <property type="protein sequence ID" value="GAQ95512.1"/>
    <property type="molecule type" value="Genomic_DNA"/>
</dbReference>
<protein>
    <submittedName>
        <fullName evidence="1">Uncharacterized protein</fullName>
    </submittedName>
</protein>
<dbReference type="Proteomes" id="UP000054976">
    <property type="component" value="Unassembled WGS sequence"/>
</dbReference>
<gene>
    <name evidence="1" type="ORF">TAGGR_2407</name>
</gene>
<keyword evidence="2" id="KW-1185">Reference proteome</keyword>
<evidence type="ECO:0000313" key="2">
    <source>
        <dbReference type="Proteomes" id="UP000054976"/>
    </source>
</evidence>
<dbReference type="AlphaFoldDB" id="A0A0U9HR55"/>
<name>A0A0U9HR55_9BACT</name>
<evidence type="ECO:0000313" key="1">
    <source>
        <dbReference type="EMBL" id="GAQ95512.1"/>
    </source>
</evidence>
<reference evidence="2" key="1">
    <citation type="submission" date="2016-01" db="EMBL/GenBank/DDBJ databases">
        <title>Draft genome sequence of Thermodesulfovibrio aggregans strain TGE-P1.</title>
        <authorList>
            <person name="Sekiguchi Y."/>
            <person name="Ohashi A."/>
            <person name="Matsuura N."/>
            <person name="Tourlousse M.D."/>
        </authorList>
    </citation>
    <scope>NUCLEOTIDE SEQUENCE [LARGE SCALE GENOMIC DNA]</scope>
    <source>
        <strain evidence="2">TGE-P1</strain>
    </source>
</reference>